<dbReference type="PANTHER" id="PTHR35796:SF3">
    <property type="entry name" value="BHLH DOMAIN-CONTAINING PROTEIN"/>
    <property type="match status" value="1"/>
</dbReference>
<dbReference type="Proteomes" id="UP000694044">
    <property type="component" value="Unassembled WGS sequence"/>
</dbReference>
<dbReference type="AlphaFoldDB" id="A0A8T1W300"/>
<evidence type="ECO:0000313" key="3">
    <source>
        <dbReference type="EMBL" id="KAG7386374.1"/>
    </source>
</evidence>
<dbReference type="EMBL" id="JAGDFM010000101">
    <property type="protein sequence ID" value="KAG7386374.1"/>
    <property type="molecule type" value="Genomic_DNA"/>
</dbReference>
<name>A0A8T1W300_9STRA</name>
<evidence type="ECO:0000256" key="1">
    <source>
        <dbReference type="SAM" id="Coils"/>
    </source>
</evidence>
<evidence type="ECO:0000256" key="2">
    <source>
        <dbReference type="SAM" id="MobiDB-lite"/>
    </source>
</evidence>
<feature type="compositionally biased region" description="Low complexity" evidence="2">
    <location>
        <begin position="53"/>
        <end position="65"/>
    </location>
</feature>
<comment type="caution">
    <text evidence="3">The sequence shown here is derived from an EMBL/GenBank/DDBJ whole genome shotgun (WGS) entry which is preliminary data.</text>
</comment>
<feature type="coiled-coil region" evidence="1">
    <location>
        <begin position="74"/>
        <end position="101"/>
    </location>
</feature>
<protein>
    <submittedName>
        <fullName evidence="3">Uncharacterized protein</fullName>
    </submittedName>
</protein>
<proteinExistence type="predicted"/>
<evidence type="ECO:0000313" key="4">
    <source>
        <dbReference type="Proteomes" id="UP000694044"/>
    </source>
</evidence>
<gene>
    <name evidence="3" type="ORF">PHYPSEUDO_000303</name>
</gene>
<accession>A0A8T1W300</accession>
<dbReference type="PANTHER" id="PTHR35796">
    <property type="entry name" value="HYPOTHETICAL CYTOSOLIC PROTEIN"/>
    <property type="match status" value="1"/>
</dbReference>
<sequence>MNTAHISSNQWQQPDAAFASPNSVWNVGGSPSNGFCTTDLLSNVSTTESKNENPNATQTTAAVQPPAKPKKKRIRRQKLELEYLRKLVLNLEEQRSGLKAKQLSMYKNSEGAAETDVKAPPIWKEIAERQLKERIRVGGTNRNLRSSLEGQIKLAEKLESMLRTRPRDEAAALLGDAKRFRPSIRASLSPTDDEIFADQLAHVQRAHLQVDRLFGGQEFANASSSFCDLHVTNDSKTDTGVAFVKKASSMLPFNL</sequence>
<organism evidence="3 4">
    <name type="scientific">Phytophthora pseudosyringae</name>
    <dbReference type="NCBI Taxonomy" id="221518"/>
    <lineage>
        <taxon>Eukaryota</taxon>
        <taxon>Sar</taxon>
        <taxon>Stramenopiles</taxon>
        <taxon>Oomycota</taxon>
        <taxon>Peronosporomycetes</taxon>
        <taxon>Peronosporales</taxon>
        <taxon>Peronosporaceae</taxon>
        <taxon>Phytophthora</taxon>
    </lineage>
</organism>
<keyword evidence="1" id="KW-0175">Coiled coil</keyword>
<reference evidence="3" key="1">
    <citation type="submission" date="2021-02" db="EMBL/GenBank/DDBJ databases">
        <authorList>
            <person name="Palmer J.M."/>
        </authorList>
    </citation>
    <scope>NUCLEOTIDE SEQUENCE</scope>
    <source>
        <strain evidence="3">SCRP734</strain>
    </source>
</reference>
<feature type="region of interest" description="Disordered" evidence="2">
    <location>
        <begin position="45"/>
        <end position="74"/>
    </location>
</feature>
<dbReference type="OrthoDB" id="106293at2759"/>
<keyword evidence="4" id="KW-1185">Reference proteome</keyword>